<evidence type="ECO:0000259" key="4">
    <source>
        <dbReference type="Pfam" id="PF25876"/>
    </source>
</evidence>
<dbReference type="AlphaFoldDB" id="A0AA41ECK9"/>
<feature type="domain" description="Multidrug resistance protein MdtA-like C-terminal permuted SH3" evidence="7">
    <location>
        <begin position="303"/>
        <end position="363"/>
    </location>
</feature>
<dbReference type="SUPFAM" id="SSF111369">
    <property type="entry name" value="HlyD-like secretion proteins"/>
    <property type="match status" value="1"/>
</dbReference>
<dbReference type="Pfam" id="PF25917">
    <property type="entry name" value="BSH_RND"/>
    <property type="match status" value="1"/>
</dbReference>
<organism evidence="8 9">
    <name type="scientific">Burkholderia ambifaria</name>
    <dbReference type="NCBI Taxonomy" id="152480"/>
    <lineage>
        <taxon>Bacteria</taxon>
        <taxon>Pseudomonadati</taxon>
        <taxon>Pseudomonadota</taxon>
        <taxon>Betaproteobacteria</taxon>
        <taxon>Burkholderiales</taxon>
        <taxon>Burkholderiaceae</taxon>
        <taxon>Burkholderia</taxon>
        <taxon>Burkholderia cepacia complex</taxon>
    </lineage>
</organism>
<evidence type="ECO:0000259" key="7">
    <source>
        <dbReference type="Pfam" id="PF25967"/>
    </source>
</evidence>
<dbReference type="GO" id="GO:0022857">
    <property type="term" value="F:transmembrane transporter activity"/>
    <property type="evidence" value="ECO:0007669"/>
    <property type="project" value="InterPro"/>
</dbReference>
<dbReference type="InterPro" id="IPR006143">
    <property type="entry name" value="RND_pump_MFP"/>
</dbReference>
<feature type="domain" description="CusB-like beta-barrel" evidence="6">
    <location>
        <begin position="241"/>
        <end position="297"/>
    </location>
</feature>
<comment type="caution">
    <text evidence="8">The sequence shown here is derived from an EMBL/GenBank/DDBJ whole genome shotgun (WGS) entry which is preliminary data.</text>
</comment>
<evidence type="ECO:0000256" key="3">
    <source>
        <dbReference type="SAM" id="Coils"/>
    </source>
</evidence>
<keyword evidence="3" id="KW-0175">Coiled coil</keyword>
<feature type="coiled-coil region" evidence="3">
    <location>
        <begin position="107"/>
        <end position="170"/>
    </location>
</feature>
<dbReference type="RefSeq" id="WP_105787024.1">
    <property type="nucleotide sequence ID" value="NZ_CADEQF010000017.1"/>
</dbReference>
<evidence type="ECO:0000256" key="1">
    <source>
        <dbReference type="ARBA" id="ARBA00004196"/>
    </source>
</evidence>
<dbReference type="Gene3D" id="1.10.287.470">
    <property type="entry name" value="Helix hairpin bin"/>
    <property type="match status" value="1"/>
</dbReference>
<dbReference type="GO" id="GO:0005886">
    <property type="term" value="C:plasma membrane"/>
    <property type="evidence" value="ECO:0007669"/>
    <property type="project" value="TreeGrafter"/>
</dbReference>
<evidence type="ECO:0000259" key="6">
    <source>
        <dbReference type="Pfam" id="PF25954"/>
    </source>
</evidence>
<dbReference type="InterPro" id="IPR058624">
    <property type="entry name" value="MdtA-like_HH"/>
</dbReference>
<dbReference type="InterPro" id="IPR058792">
    <property type="entry name" value="Beta-barrel_RND_2"/>
</dbReference>
<dbReference type="InterPro" id="IPR058625">
    <property type="entry name" value="MdtA-like_BSH"/>
</dbReference>
<dbReference type="PANTHER" id="PTHR30158:SF10">
    <property type="entry name" value="CATION EFFLUX PUMP"/>
    <property type="match status" value="1"/>
</dbReference>
<dbReference type="FunFam" id="2.40.420.20:FF:000001">
    <property type="entry name" value="Efflux RND transporter periplasmic adaptor subunit"/>
    <property type="match status" value="1"/>
</dbReference>
<feature type="domain" description="Multidrug resistance protein MdtA-like alpha-helical hairpin" evidence="4">
    <location>
        <begin position="105"/>
        <end position="174"/>
    </location>
</feature>
<evidence type="ECO:0000259" key="5">
    <source>
        <dbReference type="Pfam" id="PF25917"/>
    </source>
</evidence>
<comment type="similarity">
    <text evidence="2">Belongs to the membrane fusion protein (MFP) (TC 8.A.1) family.</text>
</comment>
<dbReference type="Pfam" id="PF25954">
    <property type="entry name" value="Beta-barrel_RND_2"/>
    <property type="match status" value="1"/>
</dbReference>
<dbReference type="NCBIfam" id="TIGR01730">
    <property type="entry name" value="RND_mfp"/>
    <property type="match status" value="1"/>
</dbReference>
<accession>A0AA41ECK9</accession>
<comment type="subcellular location">
    <subcellularLocation>
        <location evidence="1">Cell envelope</location>
    </subcellularLocation>
</comment>
<dbReference type="PROSITE" id="PS51257">
    <property type="entry name" value="PROKAR_LIPOPROTEIN"/>
    <property type="match status" value="1"/>
</dbReference>
<gene>
    <name evidence="8" type="ORF">KDW93_26295</name>
</gene>
<evidence type="ECO:0000313" key="8">
    <source>
        <dbReference type="EMBL" id="MBR8132432.1"/>
    </source>
</evidence>
<reference evidence="8" key="1">
    <citation type="submission" date="2021-04" db="EMBL/GenBank/DDBJ databases">
        <title>A collection of bacterial strains from the Burkholderia cepacia Research Laboratory and Repository.</title>
        <authorList>
            <person name="Lipuma J."/>
            <person name="Spilker T."/>
        </authorList>
    </citation>
    <scope>NUCLEOTIDE SEQUENCE</scope>
    <source>
        <strain evidence="8">AU36012</strain>
    </source>
</reference>
<dbReference type="GO" id="GO:0030313">
    <property type="term" value="C:cell envelope"/>
    <property type="evidence" value="ECO:0007669"/>
    <property type="project" value="UniProtKB-SubCell"/>
</dbReference>
<dbReference type="Pfam" id="PF25967">
    <property type="entry name" value="RND-MFP_C"/>
    <property type="match status" value="1"/>
</dbReference>
<dbReference type="Gene3D" id="2.40.420.20">
    <property type="match status" value="1"/>
</dbReference>
<dbReference type="InterPro" id="IPR058627">
    <property type="entry name" value="MdtA-like_C"/>
</dbReference>
<evidence type="ECO:0000313" key="9">
    <source>
        <dbReference type="Proteomes" id="UP000682266"/>
    </source>
</evidence>
<dbReference type="GO" id="GO:0046677">
    <property type="term" value="P:response to antibiotic"/>
    <property type="evidence" value="ECO:0007669"/>
    <property type="project" value="TreeGrafter"/>
</dbReference>
<dbReference type="Gene3D" id="2.40.50.100">
    <property type="match status" value="1"/>
</dbReference>
<dbReference type="Pfam" id="PF25876">
    <property type="entry name" value="HH_MFP_RND"/>
    <property type="match status" value="1"/>
</dbReference>
<dbReference type="PANTHER" id="PTHR30158">
    <property type="entry name" value="ACRA/E-RELATED COMPONENT OF DRUG EFFLUX TRANSPORTER"/>
    <property type="match status" value="1"/>
</dbReference>
<evidence type="ECO:0000256" key="2">
    <source>
        <dbReference type="ARBA" id="ARBA00009477"/>
    </source>
</evidence>
<protein>
    <submittedName>
        <fullName evidence="8">Efflux RND transporter periplasmic adaptor subunit</fullName>
    </submittedName>
</protein>
<name>A0AA41ECK9_9BURK</name>
<dbReference type="EMBL" id="JAGSVG010000028">
    <property type="protein sequence ID" value="MBR8132432.1"/>
    <property type="molecule type" value="Genomic_DNA"/>
</dbReference>
<feature type="domain" description="Multidrug resistance protein MdtA-like barrel-sandwich hybrid" evidence="5">
    <location>
        <begin position="65"/>
        <end position="205"/>
    </location>
</feature>
<dbReference type="Gene3D" id="2.40.30.170">
    <property type="match status" value="1"/>
</dbReference>
<dbReference type="Proteomes" id="UP000682266">
    <property type="component" value="Unassembled WGS sequence"/>
</dbReference>
<proteinExistence type="inferred from homology"/>
<sequence length="404" mass="43109">MLPISLRRTSPLGAACALLLALSGCHDGKGESSAHPLPEVGVTTVAPRTIRLADEFNGRVEAVDAVELRPRVSGYLQRVAYKEGDLVAQGAVLFQIDPRPYRIALDRANAQQQRARAAASLANVQLKRVQTLIDAHATSQEELDNARASAEQARADLQAADAAVADAKLNLGFTDVRAPIAGRVGRAVATAGNLARADDTLLTTVVSQDPVYVYFDCDEQSYLRYNARRADPKHRAIGADPVRVGLANETGFPHAGTVDFLDNRLDPQTGTIRARVRLSNADHMFTPGLYARVQLVSGRAEDALLVDDKAVLTDQDRKYVYVIGAGDKALRRDVTIGRELDGERIVEKGLQSGDRVVVDGVQRIYYPGAQVKPNALPARADAGTGPGNGTQAVAVADAGAPAAR</sequence>